<accession>A0A6A8GCJ8</accession>
<evidence type="ECO:0000313" key="2">
    <source>
        <dbReference type="EMBL" id="MRX20529.1"/>
    </source>
</evidence>
<comment type="caution">
    <text evidence="2">The sequence shown here is derived from an EMBL/GenBank/DDBJ whole genome shotgun (WGS) entry which is preliminary data.</text>
</comment>
<dbReference type="Proteomes" id="UP000439022">
    <property type="component" value="Unassembled WGS sequence"/>
</dbReference>
<name>A0A6A8GCJ8_9EURY</name>
<dbReference type="AlphaFoldDB" id="A0A6A8GCJ8"/>
<dbReference type="EMBL" id="WKJO01000001">
    <property type="protein sequence ID" value="MRX20529.1"/>
    <property type="molecule type" value="Genomic_DNA"/>
</dbReference>
<evidence type="ECO:0000313" key="3">
    <source>
        <dbReference type="Proteomes" id="UP000439022"/>
    </source>
</evidence>
<keyword evidence="3" id="KW-1185">Reference proteome</keyword>
<feature type="region of interest" description="Disordered" evidence="1">
    <location>
        <begin position="1"/>
        <end position="26"/>
    </location>
</feature>
<evidence type="ECO:0000256" key="1">
    <source>
        <dbReference type="SAM" id="MobiDB-lite"/>
    </source>
</evidence>
<reference evidence="2 3" key="1">
    <citation type="submission" date="2019-11" db="EMBL/GenBank/DDBJ databases">
        <title>Whole genome sequence of Haloferax sp. MBLA0076.</title>
        <authorList>
            <person name="Seo M.-J."/>
            <person name="Cho E.-S."/>
        </authorList>
    </citation>
    <scope>NUCLEOTIDE SEQUENCE [LARGE SCALE GENOMIC DNA]</scope>
    <source>
        <strain evidence="2 3">MBLA0076</strain>
    </source>
</reference>
<gene>
    <name evidence="2" type="ORF">GJR96_00955</name>
</gene>
<proteinExistence type="predicted"/>
<protein>
    <submittedName>
        <fullName evidence="2">Uncharacterized protein</fullName>
    </submittedName>
</protein>
<organism evidence="2 3">
    <name type="scientific">Haloferax litoreum</name>
    <dbReference type="NCBI Taxonomy" id="2666140"/>
    <lineage>
        <taxon>Archaea</taxon>
        <taxon>Methanobacteriati</taxon>
        <taxon>Methanobacteriota</taxon>
        <taxon>Stenosarchaea group</taxon>
        <taxon>Halobacteria</taxon>
        <taxon>Halobacteriales</taxon>
        <taxon>Haloferacaceae</taxon>
        <taxon>Haloferax</taxon>
    </lineage>
</organism>
<dbReference type="RefSeq" id="WP_154326153.1">
    <property type="nucleotide sequence ID" value="NZ_WKJO01000001.1"/>
</dbReference>
<sequence>MNVRQVIPRDAIPSVDDPTFTETYDGPDDDEVISLTVDRLFAFAWRDDHGTDAFYVG</sequence>